<evidence type="ECO:0000313" key="7">
    <source>
        <dbReference type="WBParaSite" id="EVEC_0001288901-mRNA-1"/>
    </source>
</evidence>
<dbReference type="PANTHER" id="PTHR24180">
    <property type="entry name" value="CYCLIN-DEPENDENT KINASE INHIBITOR 2C-RELATED"/>
    <property type="match status" value="1"/>
</dbReference>
<proteinExistence type="predicted"/>
<evidence type="ECO:0000256" key="4">
    <source>
        <dbReference type="SAM" id="MobiDB-lite"/>
    </source>
</evidence>
<reference evidence="7" key="1">
    <citation type="submission" date="2017-02" db="UniProtKB">
        <authorList>
            <consortium name="WormBaseParasite"/>
        </authorList>
    </citation>
    <scope>IDENTIFICATION</scope>
</reference>
<dbReference type="PANTHER" id="PTHR24180:SF45">
    <property type="entry name" value="POLY [ADP-RIBOSE] POLYMERASE TANKYRASE"/>
    <property type="match status" value="1"/>
</dbReference>
<dbReference type="OrthoDB" id="340620at2759"/>
<dbReference type="Proteomes" id="UP000274131">
    <property type="component" value="Unassembled WGS sequence"/>
</dbReference>
<dbReference type="InterPro" id="IPR002110">
    <property type="entry name" value="Ankyrin_rpt"/>
</dbReference>
<dbReference type="Gene3D" id="1.25.40.20">
    <property type="entry name" value="Ankyrin repeat-containing domain"/>
    <property type="match status" value="2"/>
</dbReference>
<dbReference type="SMART" id="SM00248">
    <property type="entry name" value="ANK"/>
    <property type="match status" value="6"/>
</dbReference>
<gene>
    <name evidence="5" type="ORF">EVEC_LOCUS12056</name>
</gene>
<dbReference type="PROSITE" id="PS50297">
    <property type="entry name" value="ANK_REP_REGION"/>
    <property type="match status" value="2"/>
</dbReference>
<feature type="repeat" description="ANK" evidence="3">
    <location>
        <begin position="70"/>
        <end position="108"/>
    </location>
</feature>
<organism evidence="7">
    <name type="scientific">Enterobius vermicularis</name>
    <name type="common">Human pinworm</name>
    <dbReference type="NCBI Taxonomy" id="51028"/>
    <lineage>
        <taxon>Eukaryota</taxon>
        <taxon>Metazoa</taxon>
        <taxon>Ecdysozoa</taxon>
        <taxon>Nematoda</taxon>
        <taxon>Chromadorea</taxon>
        <taxon>Rhabditida</taxon>
        <taxon>Spirurina</taxon>
        <taxon>Oxyuridomorpha</taxon>
        <taxon>Oxyuroidea</taxon>
        <taxon>Oxyuridae</taxon>
        <taxon>Enterobius</taxon>
    </lineage>
</organism>
<evidence type="ECO:0000256" key="3">
    <source>
        <dbReference type="PROSITE-ProRule" id="PRU00023"/>
    </source>
</evidence>
<keyword evidence="2 3" id="KW-0040">ANK repeat</keyword>
<keyword evidence="6" id="KW-1185">Reference proteome</keyword>
<dbReference type="InterPro" id="IPR051637">
    <property type="entry name" value="Ank_repeat_dom-contain_49"/>
</dbReference>
<feature type="compositionally biased region" description="Polar residues" evidence="4">
    <location>
        <begin position="7"/>
        <end position="24"/>
    </location>
</feature>
<feature type="repeat" description="ANK" evidence="3">
    <location>
        <begin position="241"/>
        <end position="273"/>
    </location>
</feature>
<keyword evidence="1" id="KW-0677">Repeat</keyword>
<dbReference type="WBParaSite" id="EVEC_0001288901-mRNA-1">
    <property type="protein sequence ID" value="EVEC_0001288901-mRNA-1"/>
    <property type="gene ID" value="EVEC_0001288901"/>
</dbReference>
<sequence length="303" mass="33825">MEHSIGDESNGNVEREYISTSQENPEQDSSFDETDKLLEKRLLAAAANGQLKIVQGLIIAEVNVNAQDTNKDTALHLACFMSQTSEDNHAKIVRYLISKGANVNAENNDKCTPWFAASERDNVDMVRYMAENGAEVICEDCLLKLLTVASQKHCENVKKYLKEMLFYVSGAEQSKQKLLKIAIRLGHINAVRYLVSKGAVVEGEDNEDKSSLFIACKSGHSEIVKYLIEESGCNINIRNMYGQTPVMIASRKGHLAIVNYLLEKGCSVAERSNDGVTLAESGRKNLTDYRNFFHGFFILKFIL</sequence>
<name>A0A0N4VPG0_ENTVE</name>
<dbReference type="InterPro" id="IPR036770">
    <property type="entry name" value="Ankyrin_rpt-contain_sf"/>
</dbReference>
<evidence type="ECO:0000313" key="5">
    <source>
        <dbReference type="EMBL" id="VDD97305.1"/>
    </source>
</evidence>
<dbReference type="SUPFAM" id="SSF48403">
    <property type="entry name" value="Ankyrin repeat"/>
    <property type="match status" value="1"/>
</dbReference>
<dbReference type="STRING" id="51028.A0A0N4VPG0"/>
<feature type="region of interest" description="Disordered" evidence="4">
    <location>
        <begin position="1"/>
        <end position="33"/>
    </location>
</feature>
<dbReference type="PROSITE" id="PS50088">
    <property type="entry name" value="ANK_REPEAT"/>
    <property type="match status" value="2"/>
</dbReference>
<accession>A0A0N4VPG0</accession>
<dbReference type="AlphaFoldDB" id="A0A0N4VPG0"/>
<protein>
    <submittedName>
        <fullName evidence="7">ANK_REP_REGION domain-containing protein</fullName>
    </submittedName>
</protein>
<evidence type="ECO:0000256" key="1">
    <source>
        <dbReference type="ARBA" id="ARBA00022737"/>
    </source>
</evidence>
<reference evidence="5 6" key="2">
    <citation type="submission" date="2018-10" db="EMBL/GenBank/DDBJ databases">
        <authorList>
            <consortium name="Pathogen Informatics"/>
        </authorList>
    </citation>
    <scope>NUCLEOTIDE SEQUENCE [LARGE SCALE GENOMIC DNA]</scope>
</reference>
<dbReference type="EMBL" id="UXUI01013351">
    <property type="protein sequence ID" value="VDD97305.1"/>
    <property type="molecule type" value="Genomic_DNA"/>
</dbReference>
<dbReference type="Pfam" id="PF12796">
    <property type="entry name" value="Ank_2"/>
    <property type="match status" value="2"/>
</dbReference>
<evidence type="ECO:0000256" key="2">
    <source>
        <dbReference type="ARBA" id="ARBA00023043"/>
    </source>
</evidence>
<evidence type="ECO:0000313" key="6">
    <source>
        <dbReference type="Proteomes" id="UP000274131"/>
    </source>
</evidence>